<organism evidence="3 4">
    <name type="scientific">Celeribacter neptunius</name>
    <dbReference type="NCBI Taxonomy" id="588602"/>
    <lineage>
        <taxon>Bacteria</taxon>
        <taxon>Pseudomonadati</taxon>
        <taxon>Pseudomonadota</taxon>
        <taxon>Alphaproteobacteria</taxon>
        <taxon>Rhodobacterales</taxon>
        <taxon>Roseobacteraceae</taxon>
        <taxon>Celeribacter</taxon>
    </lineage>
</organism>
<dbReference type="GO" id="GO:0016853">
    <property type="term" value="F:isomerase activity"/>
    <property type="evidence" value="ECO:0007669"/>
    <property type="project" value="UniProtKB-KW"/>
</dbReference>
<dbReference type="GO" id="GO:0006635">
    <property type="term" value="P:fatty acid beta-oxidation"/>
    <property type="evidence" value="ECO:0007669"/>
    <property type="project" value="TreeGrafter"/>
</dbReference>
<proteinExistence type="inferred from homology"/>
<dbReference type="STRING" id="588602.SAMN04487991_2945"/>
<accession>A0A1I3UC40</accession>
<dbReference type="Proteomes" id="UP000199630">
    <property type="component" value="Unassembled WGS sequence"/>
</dbReference>
<evidence type="ECO:0000313" key="3">
    <source>
        <dbReference type="EMBL" id="SFJ79361.1"/>
    </source>
</evidence>
<dbReference type="Gene3D" id="3.90.226.10">
    <property type="entry name" value="2-enoyl-CoA Hydratase, Chain A, domain 1"/>
    <property type="match status" value="1"/>
</dbReference>
<dbReference type="PANTHER" id="PTHR11941">
    <property type="entry name" value="ENOYL-COA HYDRATASE-RELATED"/>
    <property type="match status" value="1"/>
</dbReference>
<dbReference type="EMBL" id="FORH01000006">
    <property type="protein sequence ID" value="SFJ79361.1"/>
    <property type="molecule type" value="Genomic_DNA"/>
</dbReference>
<sequence length="247" mass="27060">MSSAHIQYEEQNGIAEITICRPAKRNAMTAEMFAELRRCWQRFAESEARVAILKACDDKVFSAGADLTDPPEQFWQGVPEFGFHCDKPIIAAISGKAIGAGMVLAMMCDFVVLSEDAELIYPEARIGVAKGAVTALLKRGPMRVAMEMMLLGDPLPAQRAYECGMANRLVPAGEHVAEARRMAEQLAANAPLVVEMLKRLSLETVGTTPIQSLFDVTNRVDKVMNSQDAADALDAFRNKQKPVFNGR</sequence>
<evidence type="ECO:0000313" key="4">
    <source>
        <dbReference type="Proteomes" id="UP000199630"/>
    </source>
</evidence>
<dbReference type="InterPro" id="IPR001753">
    <property type="entry name" value="Enoyl-CoA_hydra/iso"/>
</dbReference>
<dbReference type="SUPFAM" id="SSF52096">
    <property type="entry name" value="ClpP/crotonase"/>
    <property type="match status" value="1"/>
</dbReference>
<evidence type="ECO:0000256" key="1">
    <source>
        <dbReference type="ARBA" id="ARBA00005254"/>
    </source>
</evidence>
<keyword evidence="4" id="KW-1185">Reference proteome</keyword>
<dbReference type="InterPro" id="IPR018376">
    <property type="entry name" value="Enoyl-CoA_hyd/isom_CS"/>
</dbReference>
<keyword evidence="3" id="KW-0413">Isomerase</keyword>
<dbReference type="PANTHER" id="PTHR11941:SF54">
    <property type="entry name" value="ENOYL-COA HYDRATASE, MITOCHONDRIAL"/>
    <property type="match status" value="1"/>
</dbReference>
<dbReference type="PROSITE" id="PS00166">
    <property type="entry name" value="ENOYL_COA_HYDRATASE"/>
    <property type="match status" value="1"/>
</dbReference>
<dbReference type="CDD" id="cd06558">
    <property type="entry name" value="crotonase-like"/>
    <property type="match status" value="1"/>
</dbReference>
<name>A0A1I3UC40_9RHOB</name>
<dbReference type="Pfam" id="PF00378">
    <property type="entry name" value="ECH_1"/>
    <property type="match status" value="1"/>
</dbReference>
<evidence type="ECO:0000256" key="2">
    <source>
        <dbReference type="RuleBase" id="RU003707"/>
    </source>
</evidence>
<dbReference type="RefSeq" id="WP_090061470.1">
    <property type="nucleotide sequence ID" value="NZ_FORH01000006.1"/>
</dbReference>
<reference evidence="4" key="1">
    <citation type="submission" date="2016-10" db="EMBL/GenBank/DDBJ databases">
        <authorList>
            <person name="Varghese N."/>
            <person name="Submissions S."/>
        </authorList>
    </citation>
    <scope>NUCLEOTIDE SEQUENCE [LARGE SCALE GENOMIC DNA]</scope>
    <source>
        <strain evidence="4">DSM 26471</strain>
    </source>
</reference>
<dbReference type="InterPro" id="IPR029045">
    <property type="entry name" value="ClpP/crotonase-like_dom_sf"/>
</dbReference>
<dbReference type="OrthoDB" id="5730382at2"/>
<dbReference type="AlphaFoldDB" id="A0A1I3UC40"/>
<protein>
    <submittedName>
        <fullName evidence="3">Enoyl-CoA hydratase/isomerase</fullName>
    </submittedName>
</protein>
<comment type="similarity">
    <text evidence="1 2">Belongs to the enoyl-CoA hydratase/isomerase family.</text>
</comment>
<gene>
    <name evidence="3" type="ORF">SAMN04487991_2945</name>
</gene>